<dbReference type="GO" id="GO:0005886">
    <property type="term" value="C:plasma membrane"/>
    <property type="evidence" value="ECO:0007669"/>
    <property type="project" value="TreeGrafter"/>
</dbReference>
<dbReference type="EMBL" id="NPBS01000235">
    <property type="protein sequence ID" value="PAF21262.1"/>
    <property type="molecule type" value="Genomic_DNA"/>
</dbReference>
<feature type="compositionally biased region" description="Low complexity" evidence="1">
    <location>
        <begin position="19"/>
        <end position="31"/>
    </location>
</feature>
<dbReference type="RefSeq" id="WP_143117975.1">
    <property type="nucleotide sequence ID" value="NZ_NPBS01000235.1"/>
</dbReference>
<dbReference type="InterPro" id="IPR001036">
    <property type="entry name" value="Acrflvin-R"/>
</dbReference>
<dbReference type="PANTHER" id="PTHR32063:SF0">
    <property type="entry name" value="SWARMING MOTILITY PROTEIN SWRC"/>
    <property type="match status" value="1"/>
</dbReference>
<accession>A0A268RM30</accession>
<protein>
    <submittedName>
        <fullName evidence="2">Uncharacterized protein</fullName>
    </submittedName>
</protein>
<dbReference type="SUPFAM" id="SSF82693">
    <property type="entry name" value="Multidrug efflux transporter AcrB pore domain, PN1, PN2, PC1 and PC2 subdomains"/>
    <property type="match status" value="1"/>
</dbReference>
<organism evidence="2 3">
    <name type="scientific">Shouchella clausii</name>
    <name type="common">Alkalihalobacillus clausii</name>
    <dbReference type="NCBI Taxonomy" id="79880"/>
    <lineage>
        <taxon>Bacteria</taxon>
        <taxon>Bacillati</taxon>
        <taxon>Bacillota</taxon>
        <taxon>Bacilli</taxon>
        <taxon>Bacillales</taxon>
        <taxon>Bacillaceae</taxon>
        <taxon>Shouchella</taxon>
    </lineage>
</organism>
<name>A0A268RM30_SHOCL</name>
<dbReference type="GO" id="GO:0042910">
    <property type="term" value="F:xenobiotic transmembrane transporter activity"/>
    <property type="evidence" value="ECO:0007669"/>
    <property type="project" value="TreeGrafter"/>
</dbReference>
<dbReference type="AlphaFoldDB" id="A0A268RM30"/>
<dbReference type="Proteomes" id="UP000216133">
    <property type="component" value="Unassembled WGS sequence"/>
</dbReference>
<comment type="caution">
    <text evidence="2">The sequence shown here is derived from an EMBL/GenBank/DDBJ whole genome shotgun (WGS) entry which is preliminary data.</text>
</comment>
<feature type="non-terminal residue" evidence="2">
    <location>
        <position position="137"/>
    </location>
</feature>
<proteinExistence type="predicted"/>
<dbReference type="InterPro" id="IPR027463">
    <property type="entry name" value="AcrB_DN_DC_subdom"/>
</dbReference>
<feature type="region of interest" description="Disordered" evidence="1">
    <location>
        <begin position="19"/>
        <end position="47"/>
    </location>
</feature>
<evidence type="ECO:0000256" key="1">
    <source>
        <dbReference type="SAM" id="MobiDB-lite"/>
    </source>
</evidence>
<feature type="non-terminal residue" evidence="2">
    <location>
        <position position="1"/>
    </location>
</feature>
<sequence length="137" mass="14245">HITSLEDLKNLEIPVTPANQGAGQAAMGEQAPGMTSQSGLGNAAAGQEQASQATQAIELPTVKLSEIADINLVGKAESISRTNGKEAIGIQIVKATDANTVDVAKEVEAELSEFEDDIKGLDIVYTLDQATPIEESV</sequence>
<evidence type="ECO:0000313" key="2">
    <source>
        <dbReference type="EMBL" id="PAF21262.1"/>
    </source>
</evidence>
<dbReference type="PANTHER" id="PTHR32063">
    <property type="match status" value="1"/>
</dbReference>
<dbReference type="Gene3D" id="3.30.2090.10">
    <property type="entry name" value="Multidrug efflux transporter AcrB TolC docking domain, DN and DC subdomains"/>
    <property type="match status" value="1"/>
</dbReference>
<gene>
    <name evidence="2" type="ORF">CHH61_22910</name>
</gene>
<dbReference type="Gene3D" id="3.30.70.1320">
    <property type="entry name" value="Multidrug efflux transporter AcrB pore domain like"/>
    <property type="match status" value="1"/>
</dbReference>
<dbReference type="Pfam" id="PF00873">
    <property type="entry name" value="ACR_tran"/>
    <property type="match status" value="1"/>
</dbReference>
<evidence type="ECO:0000313" key="3">
    <source>
        <dbReference type="Proteomes" id="UP000216133"/>
    </source>
</evidence>
<reference evidence="2 3" key="1">
    <citation type="submission" date="2017-07" db="EMBL/GenBank/DDBJ databases">
        <title>Isolation and whole genome analysis of endospore-forming bacteria from heroin.</title>
        <authorList>
            <person name="Kalinowski J."/>
            <person name="Ahrens B."/>
            <person name="Al-Dilaimi A."/>
            <person name="Winkler A."/>
            <person name="Wibberg D."/>
            <person name="Schleenbecker U."/>
            <person name="Ruckert C."/>
            <person name="Wolfel R."/>
            <person name="Grass G."/>
        </authorList>
    </citation>
    <scope>NUCLEOTIDE SEQUENCE [LARGE SCALE GENOMIC DNA]</scope>
    <source>
        <strain evidence="2 3">7523-2</strain>
    </source>
</reference>